<dbReference type="OrthoDB" id="9782481at2"/>
<accession>A0A518AS86</accession>
<keyword evidence="5" id="KW-1185">Reference proteome</keyword>
<sequence>MLNKVWFWLAVIGITYGFAKGLYEEVVDSRQPETAVVSESKDPASADTTSSTTEEQSEDEVRERGLLASGQRLTESALNSAKTAVTLCIGLIGIMALWLGLLQIANDAGLIESLARLLRPAMRWLFPDIPDGHPAQGAIIMNLSANMLGLDNAATPMGLKAMQEMQDLNPEPDTATNSMAMFLAINTSNVTLIPFAIIGYRVLYNSSEPTQPIAGTLMVTSLATIVAIFAARMLSKLPMYQTSPVAAAAEPTSESTEE</sequence>
<feature type="compositionally biased region" description="Low complexity" evidence="1">
    <location>
        <begin position="45"/>
        <end position="54"/>
    </location>
</feature>
<evidence type="ECO:0000313" key="5">
    <source>
        <dbReference type="Proteomes" id="UP000315750"/>
    </source>
</evidence>
<evidence type="ECO:0000256" key="2">
    <source>
        <dbReference type="SAM" id="Phobius"/>
    </source>
</evidence>
<dbReference type="KEGG" id="amuc:Pan181_38020"/>
<evidence type="ECO:0000259" key="3">
    <source>
        <dbReference type="Pfam" id="PF07670"/>
    </source>
</evidence>
<keyword evidence="2" id="KW-0812">Transmembrane</keyword>
<gene>
    <name evidence="4" type="primary">spmA</name>
    <name evidence="4" type="ORF">Pan181_38020</name>
</gene>
<feature type="domain" description="Nucleoside transporter/FeoB GTPase Gate" evidence="3">
    <location>
        <begin position="89"/>
        <end position="197"/>
    </location>
</feature>
<feature type="transmembrane region" description="Helical" evidence="2">
    <location>
        <begin position="212"/>
        <end position="234"/>
    </location>
</feature>
<name>A0A518AS86_9BACT</name>
<feature type="transmembrane region" description="Helical" evidence="2">
    <location>
        <begin position="179"/>
        <end position="200"/>
    </location>
</feature>
<evidence type="ECO:0000256" key="1">
    <source>
        <dbReference type="SAM" id="MobiDB-lite"/>
    </source>
</evidence>
<reference evidence="4 5" key="1">
    <citation type="submission" date="2019-02" db="EMBL/GenBank/DDBJ databases">
        <title>Deep-cultivation of Planctomycetes and their phenomic and genomic characterization uncovers novel biology.</title>
        <authorList>
            <person name="Wiegand S."/>
            <person name="Jogler M."/>
            <person name="Boedeker C."/>
            <person name="Pinto D."/>
            <person name="Vollmers J."/>
            <person name="Rivas-Marin E."/>
            <person name="Kohn T."/>
            <person name="Peeters S.H."/>
            <person name="Heuer A."/>
            <person name="Rast P."/>
            <person name="Oberbeckmann S."/>
            <person name="Bunk B."/>
            <person name="Jeske O."/>
            <person name="Meyerdierks A."/>
            <person name="Storesund J.E."/>
            <person name="Kallscheuer N."/>
            <person name="Luecker S."/>
            <person name="Lage O.M."/>
            <person name="Pohl T."/>
            <person name="Merkel B.J."/>
            <person name="Hornburger P."/>
            <person name="Mueller R.-W."/>
            <person name="Bruemmer F."/>
            <person name="Labrenz M."/>
            <person name="Spormann A.M."/>
            <person name="Op den Camp H."/>
            <person name="Overmann J."/>
            <person name="Amann R."/>
            <person name="Jetten M.S.M."/>
            <person name="Mascher T."/>
            <person name="Medema M.H."/>
            <person name="Devos D.P."/>
            <person name="Kaster A.-K."/>
            <person name="Ovreas L."/>
            <person name="Rohde M."/>
            <person name="Galperin M.Y."/>
            <person name="Jogler C."/>
        </authorList>
    </citation>
    <scope>NUCLEOTIDE SEQUENCE [LARGE SCALE GENOMIC DNA]</scope>
    <source>
        <strain evidence="4 5">Pan181</strain>
    </source>
</reference>
<dbReference type="InterPro" id="IPR011642">
    <property type="entry name" value="Gate_dom"/>
</dbReference>
<evidence type="ECO:0000313" key="4">
    <source>
        <dbReference type="EMBL" id="QDU57584.1"/>
    </source>
</evidence>
<dbReference type="EMBL" id="CP036278">
    <property type="protein sequence ID" value="QDU57584.1"/>
    <property type="molecule type" value="Genomic_DNA"/>
</dbReference>
<dbReference type="Proteomes" id="UP000315750">
    <property type="component" value="Chromosome"/>
</dbReference>
<keyword evidence="2" id="KW-0472">Membrane</keyword>
<dbReference type="RefSeq" id="WP_145248845.1">
    <property type="nucleotide sequence ID" value="NZ_CP036278.1"/>
</dbReference>
<feature type="region of interest" description="Disordered" evidence="1">
    <location>
        <begin position="34"/>
        <end position="63"/>
    </location>
</feature>
<keyword evidence="2" id="KW-1133">Transmembrane helix</keyword>
<dbReference type="Pfam" id="PF07670">
    <property type="entry name" value="Gate"/>
    <property type="match status" value="1"/>
</dbReference>
<feature type="transmembrane region" description="Helical" evidence="2">
    <location>
        <begin position="84"/>
        <end position="105"/>
    </location>
</feature>
<dbReference type="AlphaFoldDB" id="A0A518AS86"/>
<organism evidence="4 5">
    <name type="scientific">Aeoliella mucimassa</name>
    <dbReference type="NCBI Taxonomy" id="2527972"/>
    <lineage>
        <taxon>Bacteria</taxon>
        <taxon>Pseudomonadati</taxon>
        <taxon>Planctomycetota</taxon>
        <taxon>Planctomycetia</taxon>
        <taxon>Pirellulales</taxon>
        <taxon>Lacipirellulaceae</taxon>
        <taxon>Aeoliella</taxon>
    </lineage>
</organism>
<feature type="transmembrane region" description="Helical" evidence="2">
    <location>
        <begin position="6"/>
        <end position="23"/>
    </location>
</feature>
<proteinExistence type="predicted"/>
<protein>
    <submittedName>
        <fullName evidence="4">Spore maturation protein A</fullName>
    </submittedName>
</protein>